<organism evidence="1 2">
    <name type="scientific">Deinococcus rubellus</name>
    <dbReference type="NCBI Taxonomy" id="1889240"/>
    <lineage>
        <taxon>Bacteria</taxon>
        <taxon>Thermotogati</taxon>
        <taxon>Deinococcota</taxon>
        <taxon>Deinococci</taxon>
        <taxon>Deinococcales</taxon>
        <taxon>Deinococcaceae</taxon>
        <taxon>Deinococcus</taxon>
    </lineage>
</organism>
<accession>A0ABY5YKY9</accession>
<dbReference type="Pfam" id="PF14078">
    <property type="entry name" value="DUF4259"/>
    <property type="match status" value="1"/>
</dbReference>
<protein>
    <submittedName>
        <fullName evidence="1">DUF4259 domain-containing protein</fullName>
    </submittedName>
</protein>
<dbReference type="EMBL" id="CP104213">
    <property type="protein sequence ID" value="UWX65488.1"/>
    <property type="molecule type" value="Genomic_DNA"/>
</dbReference>
<dbReference type="InterPro" id="IPR025355">
    <property type="entry name" value="DUF4259"/>
</dbReference>
<reference evidence="1" key="1">
    <citation type="submission" date="2022-09" db="EMBL/GenBank/DDBJ databases">
        <title>genome sequence of Deinococcus rubellus.</title>
        <authorList>
            <person name="Srinivasan S."/>
        </authorList>
    </citation>
    <scope>NUCLEOTIDE SEQUENCE</scope>
    <source>
        <strain evidence="1">Ant6</strain>
    </source>
</reference>
<evidence type="ECO:0000313" key="2">
    <source>
        <dbReference type="Proteomes" id="UP001060261"/>
    </source>
</evidence>
<proteinExistence type="predicted"/>
<dbReference type="RefSeq" id="WP_260561743.1">
    <property type="nucleotide sequence ID" value="NZ_BAABEC010000189.1"/>
</dbReference>
<name>A0ABY5YKY9_9DEIO</name>
<gene>
    <name evidence="1" type="ORF">N0D28_07510</name>
</gene>
<keyword evidence="2" id="KW-1185">Reference proteome</keyword>
<dbReference type="Proteomes" id="UP001060261">
    <property type="component" value="Chromosome"/>
</dbReference>
<evidence type="ECO:0000313" key="1">
    <source>
        <dbReference type="EMBL" id="UWX65488.1"/>
    </source>
</evidence>
<sequence>MNTWGTAAFDNDAAKMFLQEVLEDGAFALQEAFEVVLDPDTDFVAQEEGARAVAAAEVLAAHLSGDTGTIFDAALRDWLGQLEAGELEPMRELASEALERVAGPNSDLPEFWAETEDGEVWTGNMARLREVLE</sequence>